<sequence length="1665" mass="186159">MFSRKEKLPKKPHEFFKKTLKKVGKVFYSKDDNKQPTNTSDNSISTSAADVAKRGPSDVSLVDDHGESQSTATQPPPSLWDQAYRQLNDEHPAVLKEYEELLEKELSPKDHSNPSGTKPPTKSLALLDPQQRKLQSEQIISIAKERMDASKSHFDIAGHEIAFDVKERVKDAVDFILWGKELLSEAVKPSPEASMVWAGVCLVLPLLTHPFLAAESNESGFSYVTTRMNFYVKMEDLLLGNGSGNATGPEDLTRQQLVRLYALILRFQFTSVIRLLDAAIHRYFSDIRHQDVWTKLRTEIENTETSLMNDSRFMSLRELKKTADQSLETMKRHLQVEEEILRTNQEQLGIQTEQRDISSQQLLQNEITNQQLSELIDELDPIDLPNVPIAWYNSEDVIKYPQCEQDTRQHLLTQITEWIDNTDSVPFFWLHGSAGTGKSTISRTLIERLRDSDQIAAGYFFKRGNLERNDTRKFFPTLANQLLENLPGFDKALKLCLKDKKRKIKEELNLNEQFEDFIYTPLKQHYISDNSTNLKSKIVIIDALDECVKPEDYTTILTSLSKVQRLSSVQLRVFITSRQTSSLQDAFDKLAKSPSYKDYSIDTDGNVTDDIAEFLAKEFQRIKQRRRIRHPEIWPEPEELTKATLLATTPKPLFIYAATICRLVESGRHGKSPVDRLKSFLSSTNVDAAREDTQLAEMYETTLEKAWSSIINEDEKELLQHLLRCIILAATPMSPKSLAELLGENTDNITYFFLPILGAVLEVPSDPDHPVEIFHKSFSDYLFHDPTTSATSATGVAKFETNVAATQALLTSKCIGRMMGTGETGDGLKGNMCKLDQYDLDRVAIDNLTPISDVISPSLEYACLHWVYHLQQHQISVSTEQSQPQKSELMQESGKFLYKNFLHWIESLCLLDRVAEGATSVKMLLDMVPQSSPDESLNLAGFLHDAENFLLRYGLMLSRYPMQLYGCALVFTPVRSEIMRTFRTERLPFIQDTIRIGNGGSKQLQVLEDNLGEVYSVTFSNKTIVSGSDPRRSEDEQGLRFWDTATGTKKSSLNRSNTSVSSVCFSPDYKMLAVATFKFDIELWDVKADNHLNTFACGLDAVYAVVFSPNGQMLASASDDETIRLWSVSEPRRGRVLEGHEESVYSVAFSKNSDRVVSASGDKTLRLWNVADWIEKDTATNCILVLKGHEGAVSSVAFSPITDTIASGSSDLTIRLWEANSGQCIHILPPHAAGVESLAFSPTGTTLASGSVDDSIMLWDSNAGTRKQILKCHTSPVHSVAFSPDGTTLASGSGDGSIRLWDMAAIDDTHILGTYQGAIISLALSPDKSTVASASEDNIVRLWSVETGSSIHTFEGHRQRVTVVIYSQSGMCLASGSDDGTVRLWEWPRNEDQRNAGNETKRDTKCTLSHGTKIKGVAFSSDDKFIVTGAMEVYLWNTDGICERTMETSSRKFTVVESVAISPNGTIVSGWSDGKIRLWHITNSDFSNIIDAKAYLDAFNQRGRLTLDWARFVSARKTAGYYYYDHLAGAIAFSPDGKTFAASSVPNNINDLEVVQFWETSTGHHLGAFVLRSKSRNLGFSEDGSYLRTGRGEFGIAYGDNGWTPESISPMIVIEDDDWIQDGTKRLLWLPEDCRATAMAVSGDLIILGHASGDLSMLKLSVSHS</sequence>
<organism evidence="7 8">
    <name type="scientific">Heterodermia speciosa</name>
    <dbReference type="NCBI Taxonomy" id="116794"/>
    <lineage>
        <taxon>Eukaryota</taxon>
        <taxon>Fungi</taxon>
        <taxon>Dikarya</taxon>
        <taxon>Ascomycota</taxon>
        <taxon>Pezizomycotina</taxon>
        <taxon>Lecanoromycetes</taxon>
        <taxon>OSLEUM clade</taxon>
        <taxon>Lecanoromycetidae</taxon>
        <taxon>Caliciales</taxon>
        <taxon>Physciaceae</taxon>
        <taxon>Heterodermia</taxon>
    </lineage>
</organism>
<feature type="repeat" description="WD" evidence="3">
    <location>
        <begin position="1137"/>
        <end position="1170"/>
    </location>
</feature>
<feature type="region of interest" description="Disordered" evidence="4">
    <location>
        <begin position="27"/>
        <end position="79"/>
    </location>
</feature>
<keyword evidence="2" id="KW-0677">Repeat</keyword>
<keyword evidence="8" id="KW-1185">Reference proteome</keyword>
<dbReference type="EMBL" id="CAJPDS010000170">
    <property type="protein sequence ID" value="CAF9940975.1"/>
    <property type="molecule type" value="Genomic_DNA"/>
</dbReference>
<feature type="domain" description="Nephrocystin 3-like N-terminal" evidence="6">
    <location>
        <begin position="414"/>
        <end position="578"/>
    </location>
</feature>
<evidence type="ECO:0000313" key="8">
    <source>
        <dbReference type="Proteomes" id="UP000664521"/>
    </source>
</evidence>
<feature type="repeat" description="WD" evidence="3">
    <location>
        <begin position="1186"/>
        <end position="1227"/>
    </location>
</feature>
<feature type="repeat" description="WD" evidence="3">
    <location>
        <begin position="1228"/>
        <end position="1269"/>
    </location>
</feature>
<proteinExistence type="predicted"/>
<feature type="domain" description="NWD NACHT-NTPase N-terminal" evidence="5">
    <location>
        <begin position="78"/>
        <end position="310"/>
    </location>
</feature>
<evidence type="ECO:0000259" key="5">
    <source>
        <dbReference type="Pfam" id="PF17100"/>
    </source>
</evidence>
<dbReference type="InterPro" id="IPR011041">
    <property type="entry name" value="Quinoprot_gluc/sorb_DH_b-prop"/>
</dbReference>
<dbReference type="InterPro" id="IPR027417">
    <property type="entry name" value="P-loop_NTPase"/>
</dbReference>
<feature type="region of interest" description="Disordered" evidence="4">
    <location>
        <begin position="105"/>
        <end position="130"/>
    </location>
</feature>
<dbReference type="PROSITE" id="PS00678">
    <property type="entry name" value="WD_REPEATS_1"/>
    <property type="match status" value="3"/>
</dbReference>
<dbReference type="OrthoDB" id="674604at2759"/>
<feature type="repeat" description="WD" evidence="3">
    <location>
        <begin position="1312"/>
        <end position="1353"/>
    </location>
</feature>
<dbReference type="Pfam" id="PF24883">
    <property type="entry name" value="NPHP3_N"/>
    <property type="match status" value="1"/>
</dbReference>
<keyword evidence="1 3" id="KW-0853">WD repeat</keyword>
<feature type="repeat" description="WD" evidence="3">
    <location>
        <begin position="1354"/>
        <end position="1395"/>
    </location>
</feature>
<feature type="compositionally biased region" description="Basic and acidic residues" evidence="4">
    <location>
        <begin position="51"/>
        <end position="67"/>
    </location>
</feature>
<dbReference type="Pfam" id="PF00400">
    <property type="entry name" value="WD40"/>
    <property type="match status" value="9"/>
</dbReference>
<evidence type="ECO:0000256" key="2">
    <source>
        <dbReference type="ARBA" id="ARBA00022737"/>
    </source>
</evidence>
<feature type="repeat" description="WD" evidence="3">
    <location>
        <begin position="1053"/>
        <end position="1094"/>
    </location>
</feature>
<dbReference type="InterPro" id="IPR050505">
    <property type="entry name" value="WDR55/POC1"/>
</dbReference>
<dbReference type="InterPro" id="IPR015943">
    <property type="entry name" value="WD40/YVTN_repeat-like_dom_sf"/>
</dbReference>
<dbReference type="InterPro" id="IPR036322">
    <property type="entry name" value="WD40_repeat_dom_sf"/>
</dbReference>
<dbReference type="Gene3D" id="2.130.10.10">
    <property type="entry name" value="YVTN repeat-like/Quinoprotein amine dehydrogenase"/>
    <property type="match status" value="4"/>
</dbReference>
<dbReference type="InterPro" id="IPR020472">
    <property type="entry name" value="WD40_PAC1"/>
</dbReference>
<evidence type="ECO:0000313" key="7">
    <source>
        <dbReference type="EMBL" id="CAF9940975.1"/>
    </source>
</evidence>
<dbReference type="Pfam" id="PF17100">
    <property type="entry name" value="NACHT_N"/>
    <property type="match status" value="1"/>
</dbReference>
<dbReference type="SUPFAM" id="SSF50952">
    <property type="entry name" value="Soluble quinoprotein glucose dehydrogenase"/>
    <property type="match status" value="1"/>
</dbReference>
<accession>A0A8H3J567</accession>
<dbReference type="PROSITE" id="PS50294">
    <property type="entry name" value="WD_REPEATS_REGION"/>
    <property type="match status" value="7"/>
</dbReference>
<evidence type="ECO:0000256" key="4">
    <source>
        <dbReference type="SAM" id="MobiDB-lite"/>
    </source>
</evidence>
<evidence type="ECO:0008006" key="9">
    <source>
        <dbReference type="Google" id="ProtNLM"/>
    </source>
</evidence>
<evidence type="ECO:0000256" key="3">
    <source>
        <dbReference type="PROSITE-ProRule" id="PRU00221"/>
    </source>
</evidence>
<gene>
    <name evidence="7" type="ORF">HETSPECPRED_002832</name>
</gene>
<protein>
    <recommendedName>
        <fullName evidence="9">NACHT domain-containing protein</fullName>
    </recommendedName>
</protein>
<dbReference type="PROSITE" id="PS50082">
    <property type="entry name" value="WD_REPEATS_2"/>
    <property type="match status" value="9"/>
</dbReference>
<dbReference type="InterPro" id="IPR001680">
    <property type="entry name" value="WD40_rpt"/>
</dbReference>
<dbReference type="Gene3D" id="3.40.50.300">
    <property type="entry name" value="P-loop containing nucleotide triphosphate hydrolases"/>
    <property type="match status" value="1"/>
</dbReference>
<feature type="compositionally biased region" description="Polar residues" evidence="4">
    <location>
        <begin position="35"/>
        <end position="48"/>
    </location>
</feature>
<dbReference type="PANTHER" id="PTHR44019:SF8">
    <property type="entry name" value="POC1 CENTRIOLAR PROTEIN HOMOLOG"/>
    <property type="match status" value="1"/>
</dbReference>
<dbReference type="InterPro" id="IPR019775">
    <property type="entry name" value="WD40_repeat_CS"/>
</dbReference>
<comment type="caution">
    <text evidence="7">The sequence shown here is derived from an EMBL/GenBank/DDBJ whole genome shotgun (WGS) entry which is preliminary data.</text>
</comment>
<reference evidence="7" key="1">
    <citation type="submission" date="2021-03" db="EMBL/GenBank/DDBJ databases">
        <authorList>
            <person name="Tagirdzhanova G."/>
        </authorList>
    </citation>
    <scope>NUCLEOTIDE SEQUENCE</scope>
</reference>
<dbReference type="SMART" id="SM00320">
    <property type="entry name" value="WD40"/>
    <property type="match status" value="12"/>
</dbReference>
<dbReference type="InterPro" id="IPR031359">
    <property type="entry name" value="NACHT_N"/>
</dbReference>
<dbReference type="SUPFAM" id="SSF50978">
    <property type="entry name" value="WD40 repeat-like"/>
    <property type="match status" value="2"/>
</dbReference>
<evidence type="ECO:0000259" key="6">
    <source>
        <dbReference type="Pfam" id="PF24883"/>
    </source>
</evidence>
<feature type="repeat" description="WD" evidence="3">
    <location>
        <begin position="1100"/>
        <end position="1136"/>
    </location>
</feature>
<feature type="repeat" description="WD" evidence="3">
    <location>
        <begin position="1270"/>
        <end position="1303"/>
    </location>
</feature>
<dbReference type="PRINTS" id="PR00320">
    <property type="entry name" value="GPROTEINBRPT"/>
</dbReference>
<dbReference type="PANTHER" id="PTHR44019">
    <property type="entry name" value="WD REPEAT-CONTAINING PROTEIN 55"/>
    <property type="match status" value="1"/>
</dbReference>
<dbReference type="CDD" id="cd00200">
    <property type="entry name" value="WD40"/>
    <property type="match status" value="2"/>
</dbReference>
<name>A0A8H3J567_9LECA</name>
<dbReference type="SUPFAM" id="SSF52540">
    <property type="entry name" value="P-loop containing nucleoside triphosphate hydrolases"/>
    <property type="match status" value="1"/>
</dbReference>
<feature type="repeat" description="WD" evidence="3">
    <location>
        <begin position="1456"/>
        <end position="1489"/>
    </location>
</feature>
<evidence type="ECO:0000256" key="1">
    <source>
        <dbReference type="ARBA" id="ARBA00022574"/>
    </source>
</evidence>
<dbReference type="InterPro" id="IPR056884">
    <property type="entry name" value="NPHP3-like_N"/>
</dbReference>
<dbReference type="Proteomes" id="UP000664521">
    <property type="component" value="Unassembled WGS sequence"/>
</dbReference>